<dbReference type="PRINTS" id="PR00184">
    <property type="entry name" value="NEISSPPORIN"/>
</dbReference>
<dbReference type="InterPro" id="IPR002299">
    <property type="entry name" value="Porin_Neis"/>
</dbReference>
<dbReference type="eggNOG" id="COG3203">
    <property type="taxonomic scope" value="Bacteria"/>
</dbReference>
<evidence type="ECO:0000256" key="10">
    <source>
        <dbReference type="ARBA" id="ARBA00023237"/>
    </source>
</evidence>
<evidence type="ECO:0000256" key="5">
    <source>
        <dbReference type="ARBA" id="ARBA00022692"/>
    </source>
</evidence>
<dbReference type="RefSeq" id="WP_037481025.1">
    <property type="nucleotide sequence ID" value="NZ_AZRA01000048.1"/>
</dbReference>
<keyword evidence="10" id="KW-0998">Cell outer membrane</keyword>
<evidence type="ECO:0000256" key="9">
    <source>
        <dbReference type="ARBA" id="ARBA00023136"/>
    </source>
</evidence>
<feature type="domain" description="Porin" evidence="12">
    <location>
        <begin position="9"/>
        <end position="338"/>
    </location>
</feature>
<evidence type="ECO:0000256" key="8">
    <source>
        <dbReference type="ARBA" id="ARBA00023114"/>
    </source>
</evidence>
<feature type="signal peptide" evidence="11">
    <location>
        <begin position="1"/>
        <end position="20"/>
    </location>
</feature>
<dbReference type="PANTHER" id="PTHR34501">
    <property type="entry name" value="PROTEIN YDDL-RELATED"/>
    <property type="match status" value="1"/>
</dbReference>
<comment type="caution">
    <text evidence="13">The sequence shown here is derived from an EMBL/GenBank/DDBJ whole genome shotgun (WGS) entry which is preliminary data.</text>
</comment>
<keyword evidence="9" id="KW-0472">Membrane</keyword>
<comment type="subcellular location">
    <subcellularLocation>
        <location evidence="1">Cell outer membrane</location>
        <topology evidence="1">Multi-pass membrane protein</topology>
    </subcellularLocation>
</comment>
<evidence type="ECO:0000256" key="6">
    <source>
        <dbReference type="ARBA" id="ARBA00022729"/>
    </source>
</evidence>
<accession>A0A059KMX1</accession>
<evidence type="ECO:0000313" key="13">
    <source>
        <dbReference type="EMBL" id="KDB52519.1"/>
    </source>
</evidence>
<dbReference type="EMBL" id="AZRA01000048">
    <property type="protein sequence ID" value="KDB52519.1"/>
    <property type="molecule type" value="Genomic_DNA"/>
</dbReference>
<dbReference type="InterPro" id="IPR033900">
    <property type="entry name" value="Gram_neg_porin_domain"/>
</dbReference>
<evidence type="ECO:0000256" key="11">
    <source>
        <dbReference type="SAM" id="SignalP"/>
    </source>
</evidence>
<keyword evidence="8" id="KW-0626">Porin</keyword>
<gene>
    <name evidence="13" type="ORF">X805_18610</name>
</gene>
<keyword evidence="4" id="KW-1134">Transmembrane beta strand</keyword>
<organism evidence="13 14">
    <name type="scientific">Sphaerotilus natans subsp. natans DSM 6575</name>
    <dbReference type="NCBI Taxonomy" id="1286631"/>
    <lineage>
        <taxon>Bacteria</taxon>
        <taxon>Pseudomonadati</taxon>
        <taxon>Pseudomonadota</taxon>
        <taxon>Betaproteobacteria</taxon>
        <taxon>Burkholderiales</taxon>
        <taxon>Sphaerotilaceae</taxon>
        <taxon>Sphaerotilus</taxon>
    </lineage>
</organism>
<keyword evidence="5" id="KW-0812">Transmembrane</keyword>
<dbReference type="CDD" id="cd00342">
    <property type="entry name" value="gram_neg_porins"/>
    <property type="match status" value="1"/>
</dbReference>
<dbReference type="GO" id="GO:0006811">
    <property type="term" value="P:monoatomic ion transport"/>
    <property type="evidence" value="ECO:0007669"/>
    <property type="project" value="UniProtKB-KW"/>
</dbReference>
<dbReference type="Gene3D" id="2.40.160.10">
    <property type="entry name" value="Porin"/>
    <property type="match status" value="1"/>
</dbReference>
<sequence length="360" mass="38099">MKKTLLFAAAAAAVHGGALAQTPAAPSAVSIYGIVDLALRHTTNDGATAATRGDSQSQVTAGMSQSRLGLNISEDLGGGLRALGNLEHRFNADEGTQAATDFWRQSWVGLQGGFGRITVGRQYNVLFDVFTSTYASFRYSPYIEAFKPEIGFSLGARNSNMVKYLVESGPWRAAVQASVSEGAATGGKSSGGYVRYASGGFAAGGAYLALRDGAARKSEVMTLGGSYNSGPWSTSLGLARNKFESGFNPLIIASLLGNGGTNGTFALGNVEHRDMLSVGAGYQLTPQLNLGAHYWHARQTGRTTAGDGKADFYAVVADYAFSKRTDVYLEIDRTRFRDSLTFANGATSRVGTMMGVRHRF</sequence>
<dbReference type="InterPro" id="IPR050298">
    <property type="entry name" value="Gram-neg_bact_OMP"/>
</dbReference>
<dbReference type="Pfam" id="PF13609">
    <property type="entry name" value="Porin_4"/>
    <property type="match status" value="1"/>
</dbReference>
<dbReference type="SUPFAM" id="SSF56935">
    <property type="entry name" value="Porins"/>
    <property type="match status" value="1"/>
</dbReference>
<dbReference type="Proteomes" id="UP000026714">
    <property type="component" value="Unassembled WGS sequence"/>
</dbReference>
<evidence type="ECO:0000256" key="2">
    <source>
        <dbReference type="ARBA" id="ARBA00011233"/>
    </source>
</evidence>
<evidence type="ECO:0000256" key="3">
    <source>
        <dbReference type="ARBA" id="ARBA00022448"/>
    </source>
</evidence>
<proteinExistence type="predicted"/>
<dbReference type="PATRIC" id="fig|1286631.3.peg.1830"/>
<keyword evidence="14" id="KW-1185">Reference proteome</keyword>
<dbReference type="GO" id="GO:0046930">
    <property type="term" value="C:pore complex"/>
    <property type="evidence" value="ECO:0007669"/>
    <property type="project" value="UniProtKB-KW"/>
</dbReference>
<dbReference type="GO" id="GO:0015288">
    <property type="term" value="F:porin activity"/>
    <property type="evidence" value="ECO:0007669"/>
    <property type="project" value="UniProtKB-KW"/>
</dbReference>
<keyword evidence="6 11" id="KW-0732">Signal</keyword>
<feature type="chain" id="PRO_5001576042" evidence="11">
    <location>
        <begin position="21"/>
        <end position="360"/>
    </location>
</feature>
<dbReference type="GO" id="GO:0009279">
    <property type="term" value="C:cell outer membrane"/>
    <property type="evidence" value="ECO:0007669"/>
    <property type="project" value="UniProtKB-SubCell"/>
</dbReference>
<dbReference type="PANTHER" id="PTHR34501:SF9">
    <property type="entry name" value="MAJOR OUTER MEMBRANE PROTEIN P.IA"/>
    <property type="match status" value="1"/>
</dbReference>
<dbReference type="AlphaFoldDB" id="A0A059KMX1"/>
<keyword evidence="3" id="KW-0813">Transport</keyword>
<evidence type="ECO:0000256" key="4">
    <source>
        <dbReference type="ARBA" id="ARBA00022452"/>
    </source>
</evidence>
<dbReference type="InterPro" id="IPR023614">
    <property type="entry name" value="Porin_dom_sf"/>
</dbReference>
<evidence type="ECO:0000256" key="7">
    <source>
        <dbReference type="ARBA" id="ARBA00023065"/>
    </source>
</evidence>
<evidence type="ECO:0000256" key="1">
    <source>
        <dbReference type="ARBA" id="ARBA00004571"/>
    </source>
</evidence>
<keyword evidence="7" id="KW-0406">Ion transport</keyword>
<comment type="subunit">
    <text evidence="2">Homotrimer.</text>
</comment>
<protein>
    <submittedName>
        <fullName evidence="13">Porin</fullName>
    </submittedName>
</protein>
<dbReference type="STRING" id="34103.SAMN05421778_11949"/>
<reference evidence="13 14" key="1">
    <citation type="journal article" date="2014" name="FEMS Microbiol. Ecol.">
        <title>Sphaerotilus natans encrusted with nanoball-shaped Fe(III) oxide minerals formed by nitrate-reducing mixotrophic Fe(II) oxidation.</title>
        <authorList>
            <person name="Park S."/>
            <person name="Kim D.H."/>
            <person name="Lee J.H."/>
            <person name="Hur H.G."/>
        </authorList>
    </citation>
    <scope>NUCLEOTIDE SEQUENCE [LARGE SCALE GENOMIC DNA]</scope>
    <source>
        <strain evidence="13 14">DSM 6575</strain>
    </source>
</reference>
<evidence type="ECO:0000313" key="14">
    <source>
        <dbReference type="Proteomes" id="UP000026714"/>
    </source>
</evidence>
<name>A0A059KMX1_9BURK</name>
<evidence type="ECO:0000259" key="12">
    <source>
        <dbReference type="Pfam" id="PF13609"/>
    </source>
</evidence>